<proteinExistence type="predicted"/>
<dbReference type="Gene3D" id="1.10.340.70">
    <property type="match status" value="1"/>
</dbReference>
<dbReference type="Proteomes" id="UP000087766">
    <property type="component" value="Chromosome 2"/>
</dbReference>
<dbReference type="InterPro" id="IPR052160">
    <property type="entry name" value="Gypsy_RT_Integrase-like"/>
</dbReference>
<dbReference type="PANTHER" id="PTHR47266">
    <property type="entry name" value="ENDONUCLEASE-RELATED"/>
    <property type="match status" value="1"/>
</dbReference>
<dbReference type="AlphaFoldDB" id="A0A1S3VZU8"/>
<dbReference type="OrthoDB" id="1938712at2759"/>
<dbReference type="STRING" id="3916.A0A1S3VZU8"/>
<evidence type="ECO:0000313" key="3">
    <source>
        <dbReference type="RefSeq" id="XP_014523913.1"/>
    </source>
</evidence>
<keyword evidence="2" id="KW-1185">Reference proteome</keyword>
<feature type="domain" description="Integrase zinc-binding" evidence="1">
    <location>
        <begin position="6"/>
        <end position="62"/>
    </location>
</feature>
<reference evidence="3" key="2">
    <citation type="submission" date="2025-08" db="UniProtKB">
        <authorList>
            <consortium name="RefSeq"/>
        </authorList>
    </citation>
    <scope>IDENTIFICATION</scope>
    <source>
        <tissue evidence="3">Leaf</tissue>
    </source>
</reference>
<dbReference type="FunFam" id="1.10.340.70:FF:000001">
    <property type="entry name" value="Retrovirus-related Pol polyprotein from transposon gypsy-like Protein"/>
    <property type="match status" value="1"/>
</dbReference>
<protein>
    <submittedName>
        <fullName evidence="3">Uncharacterized protein LOC106780171</fullName>
    </submittedName>
</protein>
<evidence type="ECO:0000313" key="2">
    <source>
        <dbReference type="Proteomes" id="UP000087766"/>
    </source>
</evidence>
<evidence type="ECO:0000259" key="1">
    <source>
        <dbReference type="Pfam" id="PF17921"/>
    </source>
</evidence>
<dbReference type="GeneID" id="106780171"/>
<sequence length="144" mass="16330">MLPNHAELINRIIGEFHGSKFGAHAGTTRTMARLSAQFFWPKMREDIRMFVKECSICQQAKVNQSLPADNSWEAIEEVQKAHPYFNLEDKVAIQDGSIVTRIKYDSIKGGETVAPSGHVLNKDEGMKGTHERRGNTKWRDFIQG</sequence>
<reference evidence="2" key="1">
    <citation type="journal article" date="2014" name="Nat. Commun.">
        <title>Genome sequence of mungbean and insights into evolution within Vigna species.</title>
        <authorList>
            <person name="Kang Y.J."/>
            <person name="Kim S.K."/>
            <person name="Kim M.Y."/>
            <person name="Lestari P."/>
            <person name="Kim K.H."/>
            <person name="Ha B.K."/>
            <person name="Jun T.H."/>
            <person name="Hwang W.J."/>
            <person name="Lee T."/>
            <person name="Lee J."/>
            <person name="Shim S."/>
            <person name="Yoon M.Y."/>
            <person name="Jang Y.E."/>
            <person name="Han K.S."/>
            <person name="Taeprayoon P."/>
            <person name="Yoon N."/>
            <person name="Somta P."/>
            <person name="Tanya P."/>
            <person name="Kim K.S."/>
            <person name="Gwag J.G."/>
            <person name="Moon J.K."/>
            <person name="Lee Y.H."/>
            <person name="Park B.S."/>
            <person name="Bombarely A."/>
            <person name="Doyle J.J."/>
            <person name="Jackson S.A."/>
            <person name="Schafleitner R."/>
            <person name="Srinives P."/>
            <person name="Varshney R.K."/>
            <person name="Lee S.H."/>
        </authorList>
    </citation>
    <scope>NUCLEOTIDE SEQUENCE [LARGE SCALE GENOMIC DNA]</scope>
    <source>
        <strain evidence="2">cv. VC1973A</strain>
    </source>
</reference>
<organism evidence="2 3">
    <name type="scientific">Vigna radiata var. radiata</name>
    <name type="common">Mung bean</name>
    <name type="synonym">Phaseolus aureus</name>
    <dbReference type="NCBI Taxonomy" id="3916"/>
    <lineage>
        <taxon>Eukaryota</taxon>
        <taxon>Viridiplantae</taxon>
        <taxon>Streptophyta</taxon>
        <taxon>Embryophyta</taxon>
        <taxon>Tracheophyta</taxon>
        <taxon>Spermatophyta</taxon>
        <taxon>Magnoliopsida</taxon>
        <taxon>eudicotyledons</taxon>
        <taxon>Gunneridae</taxon>
        <taxon>Pentapetalae</taxon>
        <taxon>rosids</taxon>
        <taxon>fabids</taxon>
        <taxon>Fabales</taxon>
        <taxon>Fabaceae</taxon>
        <taxon>Papilionoideae</taxon>
        <taxon>50 kb inversion clade</taxon>
        <taxon>NPAAA clade</taxon>
        <taxon>indigoferoid/millettioid clade</taxon>
        <taxon>Phaseoleae</taxon>
        <taxon>Vigna</taxon>
    </lineage>
</organism>
<dbReference type="KEGG" id="vra:106780171"/>
<gene>
    <name evidence="3" type="primary">LOC106780171</name>
</gene>
<dbReference type="InterPro" id="IPR041588">
    <property type="entry name" value="Integrase_H2C2"/>
</dbReference>
<name>A0A1S3VZU8_VIGRR</name>
<dbReference type="RefSeq" id="XP_014523913.1">
    <property type="nucleotide sequence ID" value="XM_014668427.1"/>
</dbReference>
<dbReference type="Pfam" id="PF17921">
    <property type="entry name" value="Integrase_H2C2"/>
    <property type="match status" value="1"/>
</dbReference>
<accession>A0A1S3VZU8</accession>